<proteinExistence type="predicted"/>
<protein>
    <submittedName>
        <fullName evidence="1">Unannotated protein</fullName>
    </submittedName>
</protein>
<gene>
    <name evidence="1" type="ORF">UFOPK2931_00673</name>
</gene>
<sequence length="115" mass="12306">MRNKSPGLSWLLTSKTVESTDAWRKTSTSGAGTGIVGNCAYERALSLMRFPKSTPPRKASSISRCSFSAVGIGAFGSRSTIHFITADEPCDLVRAERTSNLAKLRTPATIDNKPG</sequence>
<evidence type="ECO:0000313" key="1">
    <source>
        <dbReference type="EMBL" id="CAB4779416.1"/>
    </source>
</evidence>
<organism evidence="1">
    <name type="scientific">freshwater metagenome</name>
    <dbReference type="NCBI Taxonomy" id="449393"/>
    <lineage>
        <taxon>unclassified sequences</taxon>
        <taxon>metagenomes</taxon>
        <taxon>ecological metagenomes</taxon>
    </lineage>
</organism>
<dbReference type="EMBL" id="CAEZZZ010000033">
    <property type="protein sequence ID" value="CAB4779416.1"/>
    <property type="molecule type" value="Genomic_DNA"/>
</dbReference>
<dbReference type="AlphaFoldDB" id="A0A6J6W7U3"/>
<accession>A0A6J6W7U3</accession>
<reference evidence="1" key="1">
    <citation type="submission" date="2020-05" db="EMBL/GenBank/DDBJ databases">
        <authorList>
            <person name="Chiriac C."/>
            <person name="Salcher M."/>
            <person name="Ghai R."/>
            <person name="Kavagutti S V."/>
        </authorList>
    </citation>
    <scope>NUCLEOTIDE SEQUENCE</scope>
</reference>
<name>A0A6J6W7U3_9ZZZZ</name>